<feature type="chain" id="PRO_5015114305" evidence="1">
    <location>
        <begin position="16"/>
        <end position="63"/>
    </location>
</feature>
<dbReference type="EMBL" id="GGEC01001825">
    <property type="protein sequence ID" value="MBW82308.1"/>
    <property type="molecule type" value="Transcribed_RNA"/>
</dbReference>
<evidence type="ECO:0000256" key="1">
    <source>
        <dbReference type="SAM" id="SignalP"/>
    </source>
</evidence>
<proteinExistence type="predicted"/>
<keyword evidence="1" id="KW-0732">Signal</keyword>
<dbReference type="AlphaFoldDB" id="A0A2P2IM96"/>
<protein>
    <submittedName>
        <fullName evidence="2">Uncharacterized protein</fullName>
    </submittedName>
</protein>
<evidence type="ECO:0000313" key="2">
    <source>
        <dbReference type="EMBL" id="MBW82308.1"/>
    </source>
</evidence>
<name>A0A2P2IM96_RHIMU</name>
<sequence length="63" mass="7385">MAMLGIRLMSFALEGLRLMFNCLEFEQTKNQGRGNAKLSQYLCLSLRCTVIRTPWMQFYFIIS</sequence>
<reference evidence="2" key="1">
    <citation type="submission" date="2018-02" db="EMBL/GenBank/DDBJ databases">
        <title>Rhizophora mucronata_Transcriptome.</title>
        <authorList>
            <person name="Meera S.P."/>
            <person name="Sreeshan A."/>
            <person name="Augustine A."/>
        </authorList>
    </citation>
    <scope>NUCLEOTIDE SEQUENCE</scope>
    <source>
        <tissue evidence="2">Leaf</tissue>
    </source>
</reference>
<organism evidence="2">
    <name type="scientific">Rhizophora mucronata</name>
    <name type="common">Asiatic mangrove</name>
    <dbReference type="NCBI Taxonomy" id="61149"/>
    <lineage>
        <taxon>Eukaryota</taxon>
        <taxon>Viridiplantae</taxon>
        <taxon>Streptophyta</taxon>
        <taxon>Embryophyta</taxon>
        <taxon>Tracheophyta</taxon>
        <taxon>Spermatophyta</taxon>
        <taxon>Magnoliopsida</taxon>
        <taxon>eudicotyledons</taxon>
        <taxon>Gunneridae</taxon>
        <taxon>Pentapetalae</taxon>
        <taxon>rosids</taxon>
        <taxon>fabids</taxon>
        <taxon>Malpighiales</taxon>
        <taxon>Rhizophoraceae</taxon>
        <taxon>Rhizophora</taxon>
    </lineage>
</organism>
<feature type="signal peptide" evidence="1">
    <location>
        <begin position="1"/>
        <end position="15"/>
    </location>
</feature>
<accession>A0A2P2IM96</accession>